<evidence type="ECO:0008006" key="4">
    <source>
        <dbReference type="Google" id="ProtNLM"/>
    </source>
</evidence>
<dbReference type="AlphaFoldDB" id="A0A2W7QME1"/>
<dbReference type="InterPro" id="IPR058248">
    <property type="entry name" value="Lxx211020-like"/>
</dbReference>
<dbReference type="InterPro" id="IPR007410">
    <property type="entry name" value="LpqE-like"/>
</dbReference>
<dbReference type="InterPro" id="IPR036182">
    <property type="entry name" value="PCuAC_sf"/>
</dbReference>
<keyword evidence="1" id="KW-0732">Signal</keyword>
<protein>
    <recommendedName>
        <fullName evidence="4">Copper chaperone PCu(A)C</fullName>
    </recommendedName>
</protein>
<sequence>MRLVLFCLALLSTPALAEEHHHLAEAGGLRVLHAWTAATTGREADVFLRIENRGDEEAMLTGASVAEAGRVEIVGFGFQEGAEVWTRLPSLPIPAKITIELEPHSLALRLKDIGEPLEAGQHLDMVLEFGATRLPVEVEVGPAGATSHSHAGHDH</sequence>
<dbReference type="EMBL" id="QKZS01000015">
    <property type="protein sequence ID" value="PZX49514.1"/>
    <property type="molecule type" value="Genomic_DNA"/>
</dbReference>
<dbReference type="SUPFAM" id="SSF110087">
    <property type="entry name" value="DR1885-like metal-binding protein"/>
    <property type="match status" value="1"/>
</dbReference>
<dbReference type="Pfam" id="PF04314">
    <property type="entry name" value="PCuAC"/>
    <property type="match status" value="1"/>
</dbReference>
<proteinExistence type="predicted"/>
<dbReference type="PANTHER" id="PTHR36302">
    <property type="entry name" value="BLR7088 PROTEIN"/>
    <property type="match status" value="1"/>
</dbReference>
<accession>A0A2W7QME1</accession>
<reference evidence="2 3" key="1">
    <citation type="submission" date="2018-06" db="EMBL/GenBank/DDBJ databases">
        <title>Genomic Encyclopedia of Archaeal and Bacterial Type Strains, Phase II (KMG-II): from individual species to whole genera.</title>
        <authorList>
            <person name="Goeker M."/>
        </authorList>
    </citation>
    <scope>NUCLEOTIDE SEQUENCE [LARGE SCALE GENOMIC DNA]</scope>
    <source>
        <strain evidence="2 3">DSM 18774</strain>
    </source>
</reference>
<organism evidence="2 3">
    <name type="scientific">Cereibacter changlensis</name>
    <dbReference type="NCBI Taxonomy" id="402884"/>
    <lineage>
        <taxon>Bacteria</taxon>
        <taxon>Pseudomonadati</taxon>
        <taxon>Pseudomonadota</taxon>
        <taxon>Alphaproteobacteria</taxon>
        <taxon>Rhodobacterales</taxon>
        <taxon>Paracoccaceae</taxon>
        <taxon>Cereibacter</taxon>
    </lineage>
</organism>
<dbReference type="RefSeq" id="WP_111467513.1">
    <property type="nucleotide sequence ID" value="NZ_QKZS01000015.1"/>
</dbReference>
<evidence type="ECO:0000313" key="2">
    <source>
        <dbReference type="EMBL" id="PZX49514.1"/>
    </source>
</evidence>
<feature type="signal peptide" evidence="1">
    <location>
        <begin position="1"/>
        <end position="17"/>
    </location>
</feature>
<feature type="chain" id="PRO_5016099786" description="Copper chaperone PCu(A)C" evidence="1">
    <location>
        <begin position="18"/>
        <end position="155"/>
    </location>
</feature>
<comment type="caution">
    <text evidence="2">The sequence shown here is derived from an EMBL/GenBank/DDBJ whole genome shotgun (WGS) entry which is preliminary data.</text>
</comment>
<gene>
    <name evidence="2" type="ORF">LX76_03841</name>
</gene>
<evidence type="ECO:0000256" key="1">
    <source>
        <dbReference type="SAM" id="SignalP"/>
    </source>
</evidence>
<dbReference type="Proteomes" id="UP000249538">
    <property type="component" value="Unassembled WGS sequence"/>
</dbReference>
<evidence type="ECO:0000313" key="3">
    <source>
        <dbReference type="Proteomes" id="UP000249538"/>
    </source>
</evidence>
<name>A0A2W7QME1_9RHOB</name>
<dbReference type="Gene3D" id="2.60.40.1890">
    <property type="entry name" value="PCu(A)C copper chaperone"/>
    <property type="match status" value="1"/>
</dbReference>
<dbReference type="PANTHER" id="PTHR36302:SF1">
    <property type="entry name" value="COPPER CHAPERONE PCU(A)C"/>
    <property type="match status" value="1"/>
</dbReference>